<evidence type="ECO:0000259" key="5">
    <source>
        <dbReference type="Pfam" id="PF22692"/>
    </source>
</evidence>
<dbReference type="InterPro" id="IPR019776">
    <property type="entry name" value="Flagellar_basal_body_rod_CS"/>
</dbReference>
<dbReference type="GO" id="GO:0009425">
    <property type="term" value="C:bacterial-type flagellum basal body"/>
    <property type="evidence" value="ECO:0007669"/>
    <property type="project" value="UniProtKB-SubCell"/>
</dbReference>
<protein>
    <submittedName>
        <fullName evidence="6">Uncharacterized protein</fullName>
    </submittedName>
</protein>
<dbReference type="InterPro" id="IPR020013">
    <property type="entry name" value="Flagellar_FlgE/F/G"/>
</dbReference>
<dbReference type="SUPFAM" id="SSF117143">
    <property type="entry name" value="Flagellar hook protein flgE"/>
    <property type="match status" value="1"/>
</dbReference>
<comment type="similarity">
    <text evidence="1 2">Belongs to the flagella basal body rod proteins family.</text>
</comment>
<dbReference type="STRING" id="1548.CSCA_3129"/>
<dbReference type="Pfam" id="PF06429">
    <property type="entry name" value="Flg_bbr_C"/>
    <property type="match status" value="1"/>
</dbReference>
<sequence length="264" mass="29317">MLRILWSSKSAMNAQQDKLDSISNNIANESTEGYKREDVSFQDLVYETLNRKGYPNSGNNPKEPINGTGVRSTNWYRDNTQGPLRQTDSKTDFAIDGEGYFRVTLPNGSKAYERAGSFNVDNNGDIVDKNGNRLDIEFTEEGSNLFNSGTVFTQDNFAVKENGEIYLNVDNTSTVYYGKINVYNPVGQEALSSIGNNLYTANPGAQINIAQNSDVLQGKLEESNVNIGKEFTDMIMAQRAFELSSKAMKTGDEMWGLVNSMKGR</sequence>
<dbReference type="InterPro" id="IPR010930">
    <property type="entry name" value="Flg_bb/hook_C_dom"/>
</dbReference>
<dbReference type="InterPro" id="IPR001444">
    <property type="entry name" value="Flag_bb_rod_N"/>
</dbReference>
<feature type="domain" description="Flagellar basal-body/hook protein C-terminal" evidence="4">
    <location>
        <begin position="217"/>
        <end position="260"/>
    </location>
</feature>
<dbReference type="GO" id="GO:0071978">
    <property type="term" value="P:bacterial-type flagellum-dependent swarming motility"/>
    <property type="evidence" value="ECO:0007669"/>
    <property type="project" value="TreeGrafter"/>
</dbReference>
<dbReference type="Pfam" id="PF00460">
    <property type="entry name" value="Flg_bb_rod"/>
    <property type="match status" value="1"/>
</dbReference>
<proteinExistence type="inferred from homology"/>
<dbReference type="NCBIfam" id="TIGR03506">
    <property type="entry name" value="FlgEFG_subfam"/>
    <property type="match status" value="2"/>
</dbReference>
<evidence type="ECO:0000256" key="2">
    <source>
        <dbReference type="RuleBase" id="RU362116"/>
    </source>
</evidence>
<dbReference type="InterPro" id="IPR037925">
    <property type="entry name" value="FlgE/F/G-like"/>
</dbReference>
<keyword evidence="7" id="KW-1185">Reference proteome</keyword>
<dbReference type="HOGENOM" id="CLU_013687_0_2_9"/>
<reference evidence="6 7" key="1">
    <citation type="journal article" date="2015" name="J. Biotechnol.">
        <title>Complete genome sequence of a malodorant-producing acetogen, Clostridium scatologenes ATCC 25775(T).</title>
        <authorList>
            <person name="Zhu Z."/>
            <person name="Guo T."/>
            <person name="Zheng H."/>
            <person name="Song T."/>
            <person name="Ouyang P."/>
            <person name="Xie J."/>
        </authorList>
    </citation>
    <scope>NUCLEOTIDE SEQUENCE [LARGE SCALE GENOMIC DNA]</scope>
    <source>
        <strain evidence="6 7">ATCC 25775</strain>
    </source>
</reference>
<accession>A0A0E3JPH1</accession>
<organism evidence="6 7">
    <name type="scientific">Clostridium scatologenes</name>
    <dbReference type="NCBI Taxonomy" id="1548"/>
    <lineage>
        <taxon>Bacteria</taxon>
        <taxon>Bacillati</taxon>
        <taxon>Bacillota</taxon>
        <taxon>Clostridia</taxon>
        <taxon>Eubacteriales</taxon>
        <taxon>Clostridiaceae</taxon>
        <taxon>Clostridium</taxon>
    </lineage>
</organism>
<feature type="domain" description="Flagellar hook protein FlgE/F/G-like D1" evidence="5">
    <location>
        <begin position="94"/>
        <end position="165"/>
    </location>
</feature>
<dbReference type="Proteomes" id="UP000033115">
    <property type="component" value="Chromosome"/>
</dbReference>
<keyword evidence="2" id="KW-0975">Bacterial flagellum</keyword>
<dbReference type="EMBL" id="CP009933">
    <property type="protein sequence ID" value="AKA70254.1"/>
    <property type="molecule type" value="Genomic_DNA"/>
</dbReference>
<dbReference type="PANTHER" id="PTHR30435:SF19">
    <property type="entry name" value="FLAGELLAR BASAL-BODY ROD PROTEIN FLGG"/>
    <property type="match status" value="1"/>
</dbReference>
<feature type="domain" description="Flagellar basal body rod protein N-terminal" evidence="3">
    <location>
        <begin position="9"/>
        <end position="35"/>
    </location>
</feature>
<gene>
    <name evidence="6" type="ORF">CSCA_3129</name>
</gene>
<name>A0A0E3JPH1_CLOSL</name>
<evidence type="ECO:0000313" key="7">
    <source>
        <dbReference type="Proteomes" id="UP000033115"/>
    </source>
</evidence>
<dbReference type="PANTHER" id="PTHR30435">
    <property type="entry name" value="FLAGELLAR PROTEIN"/>
    <property type="match status" value="1"/>
</dbReference>
<dbReference type="Pfam" id="PF22692">
    <property type="entry name" value="LlgE_F_G_D1"/>
    <property type="match status" value="1"/>
</dbReference>
<evidence type="ECO:0000256" key="1">
    <source>
        <dbReference type="ARBA" id="ARBA00009677"/>
    </source>
</evidence>
<dbReference type="AlphaFoldDB" id="A0A0E3JPH1"/>
<dbReference type="InterPro" id="IPR053967">
    <property type="entry name" value="LlgE_F_G-like_D1"/>
</dbReference>
<evidence type="ECO:0000313" key="6">
    <source>
        <dbReference type="EMBL" id="AKA70254.1"/>
    </source>
</evidence>
<dbReference type="PROSITE" id="PS00588">
    <property type="entry name" value="FLAGELLA_BB_ROD"/>
    <property type="match status" value="1"/>
</dbReference>
<evidence type="ECO:0000259" key="4">
    <source>
        <dbReference type="Pfam" id="PF06429"/>
    </source>
</evidence>
<evidence type="ECO:0000259" key="3">
    <source>
        <dbReference type="Pfam" id="PF00460"/>
    </source>
</evidence>
<dbReference type="RefSeq" id="WP_029162647.1">
    <property type="nucleotide sequence ID" value="NZ_CP009933.1"/>
</dbReference>
<dbReference type="KEGG" id="csq:CSCA_3129"/>
<comment type="subcellular location">
    <subcellularLocation>
        <location evidence="2">Bacterial flagellum basal body</location>
    </subcellularLocation>
</comment>